<evidence type="ECO:0008006" key="4">
    <source>
        <dbReference type="Google" id="ProtNLM"/>
    </source>
</evidence>
<dbReference type="eggNOG" id="ENOG502ZE7I">
    <property type="taxonomic scope" value="Bacteria"/>
</dbReference>
<dbReference type="EMBL" id="AJYQ02000020">
    <property type="protein sequence ID" value="OEE37294.1"/>
    <property type="molecule type" value="Genomic_DNA"/>
</dbReference>
<organism evidence="2 3">
    <name type="scientific">Vibrio genomosp. F10 str. ZF-129</name>
    <dbReference type="NCBI Taxonomy" id="1187848"/>
    <lineage>
        <taxon>Bacteria</taxon>
        <taxon>Pseudomonadati</taxon>
        <taxon>Pseudomonadota</taxon>
        <taxon>Gammaproteobacteria</taxon>
        <taxon>Vibrionales</taxon>
        <taxon>Vibrionaceae</taxon>
        <taxon>Vibrio</taxon>
    </lineage>
</organism>
<evidence type="ECO:0000313" key="3">
    <source>
        <dbReference type="Proteomes" id="UP000094741"/>
    </source>
</evidence>
<dbReference type="STRING" id="1187848.A1QO_04100"/>
<accession>A0A1E5BIN1</accession>
<sequence length="343" mass="38863">MKLIKYVLRIRTVDNTKWGGKKMTGNREVASCLKRMRRKLEGAINQTQIKDVVTVAQDLGYPLKYDDTFLYLLSGSSAFVGGSLLYLDLLNTGVTLPLFLLFGFLVFVPLMWTHVRRQAIAFLSDEIYLKNQVIYHGLTEESTTSAYSQGLLGSFLEFKRGNHSRRFTSVMQINNSFLEEGHFFKFEYVERRRSIGRERNSATNVVDRKFNRCGIVIPFEKSSQLAVISDGNFTYADTYQPASLVFRHHFNSSAKNVHQLAKFLTPSLVEEIVILGEELSGLNIEVNDYSQLCISCSDIDVLSVDGREFGLDNPTEFKNELGLSAGATKLNLLLTFLSKLDRN</sequence>
<comment type="caution">
    <text evidence="2">The sequence shown here is derived from an EMBL/GenBank/DDBJ whole genome shotgun (WGS) entry which is preliminary data.</text>
</comment>
<keyword evidence="1" id="KW-0812">Transmembrane</keyword>
<feature type="transmembrane region" description="Helical" evidence="1">
    <location>
        <begin position="93"/>
        <end position="112"/>
    </location>
</feature>
<gene>
    <name evidence="2" type="ORF">A1QO_04100</name>
</gene>
<evidence type="ECO:0000256" key="1">
    <source>
        <dbReference type="SAM" id="Phobius"/>
    </source>
</evidence>
<protein>
    <recommendedName>
        <fullName evidence="4">Galanin</fullName>
    </recommendedName>
</protein>
<reference evidence="2 3" key="1">
    <citation type="journal article" date="2012" name="Science">
        <title>Ecological populations of bacteria act as socially cohesive units of antibiotic production and resistance.</title>
        <authorList>
            <person name="Cordero O.X."/>
            <person name="Wildschutte H."/>
            <person name="Kirkup B."/>
            <person name="Proehl S."/>
            <person name="Ngo L."/>
            <person name="Hussain F."/>
            <person name="Le Roux F."/>
            <person name="Mincer T."/>
            <person name="Polz M.F."/>
        </authorList>
    </citation>
    <scope>NUCLEOTIDE SEQUENCE [LARGE SCALE GENOMIC DNA]</scope>
    <source>
        <strain evidence="2 3">ZF-129</strain>
    </source>
</reference>
<name>A0A1E5BIN1_9VIBR</name>
<dbReference type="AlphaFoldDB" id="A0A1E5BIN1"/>
<dbReference type="Proteomes" id="UP000094741">
    <property type="component" value="Unassembled WGS sequence"/>
</dbReference>
<proteinExistence type="predicted"/>
<feature type="transmembrane region" description="Helical" evidence="1">
    <location>
        <begin position="69"/>
        <end position="87"/>
    </location>
</feature>
<evidence type="ECO:0000313" key="2">
    <source>
        <dbReference type="EMBL" id="OEE37294.1"/>
    </source>
</evidence>
<keyword evidence="1" id="KW-0472">Membrane</keyword>
<keyword evidence="1" id="KW-1133">Transmembrane helix</keyword>